<dbReference type="CDD" id="cd02520">
    <property type="entry name" value="Glucosylceramide_synthase"/>
    <property type="match status" value="1"/>
</dbReference>
<dbReference type="InterPro" id="IPR025993">
    <property type="entry name" value="Ceramide_glucosylTrfase"/>
</dbReference>
<dbReference type="SUPFAM" id="SSF53448">
    <property type="entry name" value="Nucleotide-diphospho-sugar transferases"/>
    <property type="match status" value="1"/>
</dbReference>
<keyword evidence="7 9" id="KW-1133">Transmembrane helix</keyword>
<dbReference type="GO" id="GO:0006679">
    <property type="term" value="P:glucosylceramide biosynthetic process"/>
    <property type="evidence" value="ECO:0007669"/>
    <property type="project" value="TreeGrafter"/>
</dbReference>
<feature type="transmembrane region" description="Helical" evidence="9">
    <location>
        <begin position="6"/>
        <end position="28"/>
    </location>
</feature>
<evidence type="ECO:0000256" key="8">
    <source>
        <dbReference type="ARBA" id="ARBA00023136"/>
    </source>
</evidence>
<dbReference type="Gene3D" id="3.90.550.10">
    <property type="entry name" value="Spore Coat Polysaccharide Biosynthesis Protein SpsA, Chain A"/>
    <property type="match status" value="1"/>
</dbReference>
<dbReference type="AlphaFoldDB" id="A0A3S8U920"/>
<keyword evidence="5 10" id="KW-0808">Transferase</keyword>
<dbReference type="PANTHER" id="PTHR12726:SF0">
    <property type="entry name" value="CERAMIDE GLUCOSYLTRANSFERASE"/>
    <property type="match status" value="1"/>
</dbReference>
<keyword evidence="4" id="KW-0328">Glycosyltransferase</keyword>
<evidence type="ECO:0000256" key="5">
    <source>
        <dbReference type="ARBA" id="ARBA00022679"/>
    </source>
</evidence>
<dbReference type="GO" id="GO:0008120">
    <property type="term" value="F:ceramide glucosyltransferase activity"/>
    <property type="evidence" value="ECO:0007669"/>
    <property type="project" value="TreeGrafter"/>
</dbReference>
<dbReference type="Proteomes" id="UP000282002">
    <property type="component" value="Chromosome"/>
</dbReference>
<name>A0A3S8U920_9RHOB</name>
<evidence type="ECO:0000256" key="3">
    <source>
        <dbReference type="ARBA" id="ARBA00004991"/>
    </source>
</evidence>
<dbReference type="Pfam" id="PF13506">
    <property type="entry name" value="Glyco_transf_21"/>
    <property type="match status" value="1"/>
</dbReference>
<dbReference type="InterPro" id="IPR029044">
    <property type="entry name" value="Nucleotide-diphossugar_trans"/>
</dbReference>
<evidence type="ECO:0000256" key="1">
    <source>
        <dbReference type="ARBA" id="ARBA00004141"/>
    </source>
</evidence>
<dbReference type="EMBL" id="CP034328">
    <property type="protein sequence ID" value="AZL60030.1"/>
    <property type="molecule type" value="Genomic_DNA"/>
</dbReference>
<sequence>MTLAETLLAGFALGMLALHLGSVLLVVLRSARAVRPHVSEAPRITLLRPVCGVEPFDRETLGSSFALDYPTFEIIFCVADPDDPAAALVEDLIAAHPQVPARLLVGDCHLTANPKLNNLAKGWDAARGDLVVMADSNLLLPPDYLRQLVGARAPDVGLVSCPPIGIRPAGAWGALECAFLNGNQARLQLAADALGLGFAQGKTMMWDRAFLERHGGLRALGNRLAEDVAATCLVRRSGLRVALPHKPFAQPVGRRTLGQVWRRQLRWSKVRREGFPMMFLLEPLNGPVLPLIAAGLACGPWAAATLAALWYGAEIALSLREGWPSRMVDVVMFPVRDLMLPAIWLATLRNTRFEWRGNAMGPGALTKLPG</sequence>
<gene>
    <name evidence="10" type="ORF">EI545_15030</name>
</gene>
<keyword evidence="11" id="KW-1185">Reference proteome</keyword>
<comment type="subcellular location">
    <subcellularLocation>
        <location evidence="1">Membrane</location>
        <topology evidence="1">Multi-pass membrane protein</topology>
    </subcellularLocation>
</comment>
<reference evidence="10 11" key="1">
    <citation type="submission" date="2018-12" db="EMBL/GenBank/DDBJ databases">
        <title>Complete genome sequencing of Tabrizicola sp. K13M18.</title>
        <authorList>
            <person name="Bae J.-W."/>
        </authorList>
    </citation>
    <scope>NUCLEOTIDE SEQUENCE [LARGE SCALE GENOMIC DNA]</scope>
    <source>
        <strain evidence="10 11">K13M18</strain>
    </source>
</reference>
<organism evidence="10 11">
    <name type="scientific">Tabrizicola piscis</name>
    <dbReference type="NCBI Taxonomy" id="2494374"/>
    <lineage>
        <taxon>Bacteria</taxon>
        <taxon>Pseudomonadati</taxon>
        <taxon>Pseudomonadota</taxon>
        <taxon>Alphaproteobacteria</taxon>
        <taxon>Rhodobacterales</taxon>
        <taxon>Paracoccaceae</taxon>
        <taxon>Tabrizicola</taxon>
    </lineage>
</organism>
<comment type="pathway">
    <text evidence="2">Lipid metabolism; sphingolipid metabolism.</text>
</comment>
<evidence type="ECO:0000256" key="6">
    <source>
        <dbReference type="ARBA" id="ARBA00022692"/>
    </source>
</evidence>
<keyword evidence="6 9" id="KW-0812">Transmembrane</keyword>
<evidence type="ECO:0000256" key="9">
    <source>
        <dbReference type="SAM" id="Phobius"/>
    </source>
</evidence>
<protein>
    <submittedName>
        <fullName evidence="10">Glycosyltransferase</fullName>
    </submittedName>
</protein>
<dbReference type="GO" id="GO:0016020">
    <property type="term" value="C:membrane"/>
    <property type="evidence" value="ECO:0007669"/>
    <property type="project" value="UniProtKB-SubCell"/>
</dbReference>
<evidence type="ECO:0000256" key="2">
    <source>
        <dbReference type="ARBA" id="ARBA00004760"/>
    </source>
</evidence>
<dbReference type="OrthoDB" id="9814255at2"/>
<keyword evidence="8 9" id="KW-0472">Membrane</keyword>
<evidence type="ECO:0000313" key="10">
    <source>
        <dbReference type="EMBL" id="AZL60030.1"/>
    </source>
</evidence>
<accession>A0A3S8U920</accession>
<proteinExistence type="predicted"/>
<evidence type="ECO:0000256" key="7">
    <source>
        <dbReference type="ARBA" id="ARBA00022989"/>
    </source>
</evidence>
<dbReference type="PANTHER" id="PTHR12726">
    <property type="entry name" value="CERAMIDE GLUCOSYLTRANSFERASE"/>
    <property type="match status" value="1"/>
</dbReference>
<dbReference type="KEGG" id="taw:EI545_15030"/>
<evidence type="ECO:0000256" key="4">
    <source>
        <dbReference type="ARBA" id="ARBA00022676"/>
    </source>
</evidence>
<comment type="pathway">
    <text evidence="3">Sphingolipid metabolism.</text>
</comment>
<dbReference type="RefSeq" id="WP_125326225.1">
    <property type="nucleotide sequence ID" value="NZ_CP034328.1"/>
</dbReference>
<evidence type="ECO:0000313" key="11">
    <source>
        <dbReference type="Proteomes" id="UP000282002"/>
    </source>
</evidence>